<organism evidence="1 2">
    <name type="scientific">Vanilla planifolia</name>
    <name type="common">Vanilla</name>
    <dbReference type="NCBI Taxonomy" id="51239"/>
    <lineage>
        <taxon>Eukaryota</taxon>
        <taxon>Viridiplantae</taxon>
        <taxon>Streptophyta</taxon>
        <taxon>Embryophyta</taxon>
        <taxon>Tracheophyta</taxon>
        <taxon>Spermatophyta</taxon>
        <taxon>Magnoliopsida</taxon>
        <taxon>Liliopsida</taxon>
        <taxon>Asparagales</taxon>
        <taxon>Orchidaceae</taxon>
        <taxon>Vanilloideae</taxon>
        <taxon>Vanilleae</taxon>
        <taxon>Vanilla</taxon>
    </lineage>
</organism>
<dbReference type="EMBL" id="JADCNL010000012">
    <property type="protein sequence ID" value="KAG0457908.1"/>
    <property type="molecule type" value="Genomic_DNA"/>
</dbReference>
<comment type="caution">
    <text evidence="1">The sequence shown here is derived from an EMBL/GenBank/DDBJ whole genome shotgun (WGS) entry which is preliminary data.</text>
</comment>
<protein>
    <submittedName>
        <fullName evidence="1">Uncharacterized protein</fullName>
    </submittedName>
</protein>
<sequence length="63" mass="7194">MEDDFISFIALVAYRRRCKIHSGMISCNSEAMQNPVDTECCQAHGKLPNMLLNSTFEKRLLTD</sequence>
<evidence type="ECO:0000313" key="1">
    <source>
        <dbReference type="EMBL" id="KAG0457908.1"/>
    </source>
</evidence>
<proteinExistence type="predicted"/>
<dbReference type="Proteomes" id="UP000636800">
    <property type="component" value="Chromosome 12"/>
</dbReference>
<keyword evidence="2" id="KW-1185">Reference proteome</keyword>
<reference evidence="1 2" key="1">
    <citation type="journal article" date="2020" name="Nat. Food">
        <title>A phased Vanilla planifolia genome enables genetic improvement of flavour and production.</title>
        <authorList>
            <person name="Hasing T."/>
            <person name="Tang H."/>
            <person name="Brym M."/>
            <person name="Khazi F."/>
            <person name="Huang T."/>
            <person name="Chambers A.H."/>
        </authorList>
    </citation>
    <scope>NUCLEOTIDE SEQUENCE [LARGE SCALE GENOMIC DNA]</scope>
    <source>
        <tissue evidence="1">Leaf</tissue>
    </source>
</reference>
<accession>A0A835PVC0</accession>
<gene>
    <name evidence="1" type="ORF">HPP92_023065</name>
</gene>
<name>A0A835PVC0_VANPL</name>
<dbReference type="AlphaFoldDB" id="A0A835PVC0"/>
<evidence type="ECO:0000313" key="2">
    <source>
        <dbReference type="Proteomes" id="UP000636800"/>
    </source>
</evidence>